<dbReference type="PANTHER" id="PTHR10098">
    <property type="entry name" value="RAPSYN-RELATED"/>
    <property type="match status" value="1"/>
</dbReference>
<dbReference type="SUPFAM" id="SSF48452">
    <property type="entry name" value="TPR-like"/>
    <property type="match status" value="2"/>
</dbReference>
<dbReference type="RefSeq" id="WP_208155096.1">
    <property type="nucleotide sequence ID" value="NZ_JAGEVF010000011.1"/>
</dbReference>
<dbReference type="SMART" id="SM00028">
    <property type="entry name" value="TPR"/>
    <property type="match status" value="5"/>
</dbReference>
<reference evidence="3 4" key="1">
    <citation type="submission" date="2021-03" db="EMBL/GenBank/DDBJ databases">
        <title>Winogradskyella sp. nov., isolated from costal sediment.</title>
        <authorList>
            <person name="Gao C."/>
        </authorList>
    </citation>
    <scope>NUCLEOTIDE SEQUENCE [LARGE SCALE GENOMIC DNA]</scope>
    <source>
        <strain evidence="3 4">DF17</strain>
    </source>
</reference>
<feature type="transmembrane region" description="Helical" evidence="1">
    <location>
        <begin position="1051"/>
        <end position="1070"/>
    </location>
</feature>
<dbReference type="EMBL" id="JAGEVF010000011">
    <property type="protein sequence ID" value="MBO3117743.1"/>
    <property type="molecule type" value="Genomic_DNA"/>
</dbReference>
<gene>
    <name evidence="3" type="ORF">J4050_13380</name>
</gene>
<keyword evidence="4" id="KW-1185">Reference proteome</keyword>
<comment type="caution">
    <text evidence="3">The sequence shown here is derived from an EMBL/GenBank/DDBJ whole genome shotgun (WGS) entry which is preliminary data.</text>
</comment>
<dbReference type="InterPro" id="IPR019734">
    <property type="entry name" value="TPR_rpt"/>
</dbReference>
<dbReference type="InterPro" id="IPR011990">
    <property type="entry name" value="TPR-like_helical_dom_sf"/>
</dbReference>
<sequence length="1072" mass="122735">MLRLNAKTLLLLKAFLCIWFLGFGQNQHKKDLTSIDKLMKNEEFNIAKAIANKKIDSLISENSFYQLTDYAYYLGRIEFKINGKSSAIKTVNDLTENIYNKTTNLKVLRQLALETGSFYESINDSETARQFNIKALELTKQMPNAKGQDLALVQSNLGVYSSRLGDIATAARYHQDALESLNSDSEADPDSYYISYNSLGAMMWYSSKFDSAVYYYKKAEKVLKTLEQTPWNKYYRAASLNNNIGGIYSIQGDMDGSLMAMQNTVKYLNSFLKEDISETRRNHASQFLFQAIDNYGGLYKDMGDYKKAKQLLMLSYRQKRDFFDSDSPEIAKSLVLLGQIESSLHNYNSAEQYLDEGIASFKANPGDYTYWLGDAYYHKAMLKNLVRHRDSTKFYLALAKTNYEISLGDYYDEVYLDFIINSSNFYALYGDADLALNMAESALTYIRKNQGRKTLLEYYQLLNLADINYKLENYEESLGYTDQAINLLNSNELAKNSKLNKLQVESNKISAILLKIKTLFNLSSNNDEAELNRQLELIDEGLVLLERKKSILSSESSTAILIQDNVELFKIAKRICLNLFEITNDISYMEKLLAYHESMVYHKIRTRLNSKSANLTAKLPAEVIEKESQLKSKLNSALSEDRDFNAFVTKEKEWNSFLRELKQEYPDYYDLRYASIIEDLGNITSKIPKNTTIVRYIYLEDNLLALIITESDIKVYQLADKTISDDIFILNKKLETLQPPFKTLHKLYSALWQPFENDLNTENIVIIPDENLFNLSFELLTAEKCNTNTELVNTSLLSKYLISYNYSFHLLEKDSQPIGYDSNFIAFAPEFSDDMKTEYKIGIKDSINLDYSYLKLLPQPFAKELANQYSRIFDGSSFLNEKASKAVFTAKAKEHKIIHIGTHAESDNVSPEFSRLIFAKENPDDNNSLYTYEIYNQDLSSNLAILTACETGKPTYQPGEGMISLAHAFNYAGSESILTSLWKIDEKSSAQIIEYFYDYLNNGLPKDKALQQAKLKYISTSQGRTLAPQYWAGLVLIGDVSPIEINSSNQLYWLLGLLIVIIVFAGIRLINR</sequence>
<name>A0ABS3T4R8_9FLAO</name>
<protein>
    <submittedName>
        <fullName evidence="3">CHAT domain-containing protein</fullName>
    </submittedName>
</protein>
<evidence type="ECO:0000259" key="2">
    <source>
        <dbReference type="Pfam" id="PF12770"/>
    </source>
</evidence>
<keyword evidence="1" id="KW-0812">Transmembrane</keyword>
<feature type="domain" description="CHAT" evidence="2">
    <location>
        <begin position="743"/>
        <end position="1039"/>
    </location>
</feature>
<dbReference type="Pfam" id="PF12770">
    <property type="entry name" value="CHAT"/>
    <property type="match status" value="1"/>
</dbReference>
<proteinExistence type="predicted"/>
<dbReference type="Proteomes" id="UP000676776">
    <property type="component" value="Unassembled WGS sequence"/>
</dbReference>
<keyword evidence="1" id="KW-1133">Transmembrane helix</keyword>
<dbReference type="Gene3D" id="1.25.40.10">
    <property type="entry name" value="Tetratricopeptide repeat domain"/>
    <property type="match status" value="2"/>
</dbReference>
<evidence type="ECO:0000313" key="3">
    <source>
        <dbReference type="EMBL" id="MBO3117743.1"/>
    </source>
</evidence>
<accession>A0ABS3T4R8</accession>
<keyword evidence="1" id="KW-0472">Membrane</keyword>
<evidence type="ECO:0000256" key="1">
    <source>
        <dbReference type="SAM" id="Phobius"/>
    </source>
</evidence>
<evidence type="ECO:0000313" key="4">
    <source>
        <dbReference type="Proteomes" id="UP000676776"/>
    </source>
</evidence>
<dbReference type="Pfam" id="PF13424">
    <property type="entry name" value="TPR_12"/>
    <property type="match status" value="1"/>
</dbReference>
<dbReference type="InterPro" id="IPR024983">
    <property type="entry name" value="CHAT_dom"/>
</dbReference>
<organism evidence="3 4">
    <name type="scientific">Winogradskyella pelagia</name>
    <dbReference type="NCBI Taxonomy" id="2819984"/>
    <lineage>
        <taxon>Bacteria</taxon>
        <taxon>Pseudomonadati</taxon>
        <taxon>Bacteroidota</taxon>
        <taxon>Flavobacteriia</taxon>
        <taxon>Flavobacteriales</taxon>
        <taxon>Flavobacteriaceae</taxon>
        <taxon>Winogradskyella</taxon>
    </lineage>
</organism>